<dbReference type="STRING" id="265719.SAMN04488509_101555"/>
<accession>A0A1G6SM18</accession>
<dbReference type="GO" id="GO:0008273">
    <property type="term" value="F:calcium, potassium:sodium antiporter activity"/>
    <property type="evidence" value="ECO:0007669"/>
    <property type="project" value="TreeGrafter"/>
</dbReference>
<feature type="domain" description="Sodium/calcium exchanger membrane region" evidence="6">
    <location>
        <begin position="167"/>
        <end position="309"/>
    </location>
</feature>
<comment type="subcellular location">
    <subcellularLocation>
        <location evidence="1">Membrane</location>
        <topology evidence="1">Multi-pass membrane protein</topology>
    </subcellularLocation>
</comment>
<reference evidence="7 8" key="1">
    <citation type="submission" date="2016-10" db="EMBL/GenBank/DDBJ databases">
        <authorList>
            <person name="de Groot N.N."/>
        </authorList>
    </citation>
    <scope>NUCLEOTIDE SEQUENCE [LARGE SCALE GENOMIC DNA]</scope>
    <source>
        <strain evidence="7 8">DSM 16957</strain>
    </source>
</reference>
<feature type="transmembrane region" description="Helical" evidence="5">
    <location>
        <begin position="231"/>
        <end position="255"/>
    </location>
</feature>
<feature type="transmembrane region" description="Helical" evidence="5">
    <location>
        <begin position="72"/>
        <end position="90"/>
    </location>
</feature>
<dbReference type="Proteomes" id="UP000199603">
    <property type="component" value="Unassembled WGS sequence"/>
</dbReference>
<feature type="transmembrane region" description="Helical" evidence="5">
    <location>
        <begin position="167"/>
        <end position="189"/>
    </location>
</feature>
<dbReference type="InterPro" id="IPR044880">
    <property type="entry name" value="NCX_ion-bd_dom_sf"/>
</dbReference>
<keyword evidence="3 5" id="KW-1133">Transmembrane helix</keyword>
<evidence type="ECO:0000256" key="2">
    <source>
        <dbReference type="ARBA" id="ARBA00022692"/>
    </source>
</evidence>
<dbReference type="PANTHER" id="PTHR10846:SF8">
    <property type="entry name" value="INNER MEMBRANE PROTEIN YRBG"/>
    <property type="match status" value="1"/>
</dbReference>
<dbReference type="GO" id="GO:0005886">
    <property type="term" value="C:plasma membrane"/>
    <property type="evidence" value="ECO:0007669"/>
    <property type="project" value="TreeGrafter"/>
</dbReference>
<dbReference type="GO" id="GO:0005262">
    <property type="term" value="F:calcium channel activity"/>
    <property type="evidence" value="ECO:0007669"/>
    <property type="project" value="TreeGrafter"/>
</dbReference>
<keyword evidence="8" id="KW-1185">Reference proteome</keyword>
<dbReference type="InterPro" id="IPR004837">
    <property type="entry name" value="NaCa_Exmemb"/>
</dbReference>
<dbReference type="EMBL" id="FNAG01000001">
    <property type="protein sequence ID" value="SDD17257.1"/>
    <property type="molecule type" value="Genomic_DNA"/>
</dbReference>
<dbReference type="Pfam" id="PF01699">
    <property type="entry name" value="Na_Ca_ex"/>
    <property type="match status" value="2"/>
</dbReference>
<evidence type="ECO:0000313" key="7">
    <source>
        <dbReference type="EMBL" id="SDD17257.1"/>
    </source>
</evidence>
<evidence type="ECO:0000256" key="5">
    <source>
        <dbReference type="SAM" id="Phobius"/>
    </source>
</evidence>
<feature type="transmembrane region" description="Helical" evidence="5">
    <location>
        <begin position="267"/>
        <end position="287"/>
    </location>
</feature>
<proteinExistence type="predicted"/>
<organism evidence="7 8">
    <name type="scientific">Aquimonas voraii</name>
    <dbReference type="NCBI Taxonomy" id="265719"/>
    <lineage>
        <taxon>Bacteria</taxon>
        <taxon>Pseudomonadati</taxon>
        <taxon>Pseudomonadota</taxon>
        <taxon>Gammaproteobacteria</taxon>
        <taxon>Lysobacterales</taxon>
        <taxon>Lysobacteraceae</taxon>
        <taxon>Aquimonas</taxon>
    </lineage>
</organism>
<dbReference type="NCBIfam" id="TIGR00367">
    <property type="entry name" value="calcium/sodium antiporter"/>
    <property type="match status" value="1"/>
</dbReference>
<gene>
    <name evidence="7" type="ORF">SAMN04488509_101555</name>
</gene>
<evidence type="ECO:0000256" key="1">
    <source>
        <dbReference type="ARBA" id="ARBA00004141"/>
    </source>
</evidence>
<keyword evidence="4 5" id="KW-0472">Membrane</keyword>
<evidence type="ECO:0000256" key="4">
    <source>
        <dbReference type="ARBA" id="ARBA00023136"/>
    </source>
</evidence>
<protein>
    <submittedName>
        <fullName evidence="7">Cation:H+ antiporter</fullName>
    </submittedName>
</protein>
<dbReference type="AlphaFoldDB" id="A0A1G6SM18"/>
<dbReference type="GO" id="GO:0006874">
    <property type="term" value="P:intracellular calcium ion homeostasis"/>
    <property type="evidence" value="ECO:0007669"/>
    <property type="project" value="TreeGrafter"/>
</dbReference>
<evidence type="ECO:0000313" key="8">
    <source>
        <dbReference type="Proteomes" id="UP000199603"/>
    </source>
</evidence>
<dbReference type="Gene3D" id="1.20.1420.30">
    <property type="entry name" value="NCX, central ion-binding region"/>
    <property type="match status" value="1"/>
</dbReference>
<sequence>MFAAGLVLLVLGADVLVRGASRLSLSLGISPLVVGLTVVAFGTSAPELAVSLQGAVSGQGDIAVGNVVGSNIFNVLVILGLSAMITPLVVHRQIVRKEVPIMIGACLLMWVLSLDGALGRLDGLLLTSLLVVYVGTLYWQSRGAPAEEQGGELPEGGPWLDRTWVQLLMIAVGLALLVLGSRWLVAAAIDFAQRLGISELVVGLTIVAAGTSLPEVATSVIAALKGQRDIAVGNVVGSSIFNILAVLGLTVLVAPGDITVAASALRFDIPIMIAVAAACLPVMFHGYRIERWEGVFFFLFYVAYTAWLVMYAQEHALLDEYRTAMVYGVLPLTALTLFVMAWRGWQLRHTR</sequence>
<dbReference type="InterPro" id="IPR004481">
    <property type="entry name" value="K/Na/Ca-exchanger"/>
</dbReference>
<feature type="transmembrane region" description="Helical" evidence="5">
    <location>
        <begin position="294"/>
        <end position="312"/>
    </location>
</feature>
<dbReference type="PANTHER" id="PTHR10846">
    <property type="entry name" value="SODIUM/POTASSIUM/CALCIUM EXCHANGER"/>
    <property type="match status" value="1"/>
</dbReference>
<feature type="transmembrane region" description="Helical" evidence="5">
    <location>
        <begin position="99"/>
        <end position="117"/>
    </location>
</feature>
<keyword evidence="2 5" id="KW-0812">Transmembrane</keyword>
<feature type="domain" description="Sodium/calcium exchanger membrane region" evidence="6">
    <location>
        <begin position="1"/>
        <end position="139"/>
    </location>
</feature>
<feature type="transmembrane region" description="Helical" evidence="5">
    <location>
        <begin position="324"/>
        <end position="345"/>
    </location>
</feature>
<evidence type="ECO:0000259" key="6">
    <source>
        <dbReference type="Pfam" id="PF01699"/>
    </source>
</evidence>
<name>A0A1G6SM18_9GAMM</name>
<evidence type="ECO:0000256" key="3">
    <source>
        <dbReference type="ARBA" id="ARBA00022989"/>
    </source>
</evidence>